<evidence type="ECO:0000313" key="5">
    <source>
        <dbReference type="Proteomes" id="UP001058120"/>
    </source>
</evidence>
<dbReference type="RefSeq" id="WP_334316055.1">
    <property type="nucleotide sequence ID" value="NZ_CP065938.1"/>
</dbReference>
<protein>
    <submittedName>
        <fullName evidence="4">BamA/TamA family outer membrane protein</fullName>
    </submittedName>
</protein>
<organism evidence="4 5">
    <name type="scientific">Taurinivorans muris</name>
    <dbReference type="NCBI Taxonomy" id="2787751"/>
    <lineage>
        <taxon>Bacteria</taxon>
        <taxon>Pseudomonadati</taxon>
        <taxon>Thermodesulfobacteriota</taxon>
        <taxon>Desulfovibrionia</taxon>
        <taxon>Desulfovibrionales</taxon>
        <taxon>Desulfovibrionaceae</taxon>
        <taxon>Taurinivorans</taxon>
    </lineage>
</organism>
<sequence>MKKGILFCIVLCFCLLFEGREAFSAVKDELPAERQNQEKPALQEDTKDVLQEKKQRRIAYTYQFEFSENTDYVLPETKQAILSLIQKNSQLEFLKKQAIENEFALIRRVNNDIGIAKEVLEAYGYYSGTAKYHIENLEDKKHVRIRLYPNEQYRISKIAVKYTHSTVLPEYFLTYENQRESIFKKYVPYVVPEFEKKLHAGTEFAIAEDINKAVGKLPAPLRNNGYPDARVVSSAYSIDTEKKELKGTVFINQGLPAILGSVDLQGNSEVSSGYILKLCPWREGAVWDDRYLIEYRNILQKTGLFESVQIGYDKKVYREHNRKYREDKKEEKNKDIVLAPVKLPVLLNVKEGKKRSVGGTFFYSTDQGLGAEASWEHRNLFGNGEILKLSVPLKDEELYLGANFKKPAFGYREQNFIVRSRAGYEKTDAYNQKFAEFGFGIEREIHEKWWLESMINADYIIPKKWQGEEYASVSFENTLKYDNRNSRINPTKGYAASLKLMPMQGFGNVEFSAFVTEFDAAVYIPLSSSTVFAVRGAIGTMFGGDSSIPRGKRFFLGGGGSVRGFEHQEIGRHDGNGDPYGGISYFLFNSEIRQNITKNLAIVPFLDGGMVYEEVKPDFSEKLALGAGIGFRYHTPIGPVRLDIAVPLTDAYEFGENKNLGDFQLYISIGQAF</sequence>
<feature type="domain" description="Bacterial surface antigen (D15)" evidence="3">
    <location>
        <begin position="379"/>
        <end position="673"/>
    </location>
</feature>
<proteinExistence type="predicted"/>
<name>A0ABY5Y500_9BACT</name>
<dbReference type="EMBL" id="CP065938">
    <property type="protein sequence ID" value="UWX06447.1"/>
    <property type="molecule type" value="Genomic_DNA"/>
</dbReference>
<dbReference type="Gene3D" id="2.40.160.50">
    <property type="entry name" value="membrane protein fhac: a member of the omp85/tpsb transporter family"/>
    <property type="match status" value="1"/>
</dbReference>
<dbReference type="Proteomes" id="UP001058120">
    <property type="component" value="Chromosome"/>
</dbReference>
<keyword evidence="2" id="KW-0472">Membrane</keyword>
<gene>
    <name evidence="4" type="ORF">JBF11_03805</name>
</gene>
<dbReference type="PANTHER" id="PTHR12815">
    <property type="entry name" value="SORTING AND ASSEMBLY MACHINERY SAMM50 PROTEIN FAMILY MEMBER"/>
    <property type="match status" value="1"/>
</dbReference>
<evidence type="ECO:0000256" key="2">
    <source>
        <dbReference type="ARBA" id="ARBA00023136"/>
    </source>
</evidence>
<dbReference type="Pfam" id="PF01103">
    <property type="entry name" value="Omp85"/>
    <property type="match status" value="1"/>
</dbReference>
<evidence type="ECO:0000259" key="3">
    <source>
        <dbReference type="Pfam" id="PF01103"/>
    </source>
</evidence>
<comment type="subcellular location">
    <subcellularLocation>
        <location evidence="1">Membrane</location>
    </subcellularLocation>
</comment>
<reference evidence="4" key="1">
    <citation type="submission" date="2020-12" db="EMBL/GenBank/DDBJ databases">
        <title>Taurinivorans muris gen. nov., sp. nov., fundamental and realized metabolic niche of a ubiquitous sulfidogenic bacterium in the murine intestine.</title>
        <authorList>
            <person name="Ye H."/>
            <person name="Hanson B.T."/>
            <person name="Loy A."/>
        </authorList>
    </citation>
    <scope>NUCLEOTIDE SEQUENCE</scope>
    <source>
        <strain evidence="4">LT0009</strain>
    </source>
</reference>
<evidence type="ECO:0000256" key="1">
    <source>
        <dbReference type="ARBA" id="ARBA00004370"/>
    </source>
</evidence>
<keyword evidence="5" id="KW-1185">Reference proteome</keyword>
<dbReference type="Gene3D" id="3.10.20.310">
    <property type="entry name" value="membrane protein fhac"/>
    <property type="match status" value="1"/>
</dbReference>
<dbReference type="InterPro" id="IPR000184">
    <property type="entry name" value="Bac_surfAg_D15"/>
</dbReference>
<dbReference type="InterPro" id="IPR039910">
    <property type="entry name" value="D15-like"/>
</dbReference>
<dbReference type="PANTHER" id="PTHR12815:SF42">
    <property type="entry name" value="BACTERIAL SURFACE ANTIGEN (D15) DOMAIN-CONTAINING PROTEIN"/>
    <property type="match status" value="1"/>
</dbReference>
<evidence type="ECO:0000313" key="4">
    <source>
        <dbReference type="EMBL" id="UWX06447.1"/>
    </source>
</evidence>
<accession>A0ABY5Y500</accession>